<dbReference type="PROSITE" id="PS51750">
    <property type="entry name" value="BRO_N"/>
    <property type="match status" value="1"/>
</dbReference>
<organism evidence="2 3">
    <name type="scientific">Rhodoblastus acidophilus</name>
    <name type="common">Rhodopseudomonas acidophila</name>
    <dbReference type="NCBI Taxonomy" id="1074"/>
    <lineage>
        <taxon>Bacteria</taxon>
        <taxon>Pseudomonadati</taxon>
        <taxon>Pseudomonadota</taxon>
        <taxon>Alphaproteobacteria</taxon>
        <taxon>Hyphomicrobiales</taxon>
        <taxon>Rhodoblastaceae</taxon>
        <taxon>Rhodoblastus</taxon>
    </lineage>
</organism>
<gene>
    <name evidence="2" type="ORF">SAMN06265338_103224</name>
</gene>
<evidence type="ECO:0000313" key="3">
    <source>
        <dbReference type="Proteomes" id="UP000198418"/>
    </source>
</evidence>
<dbReference type="PANTHER" id="PTHR36180:SF2">
    <property type="entry name" value="BRO FAMILY PROTEIN"/>
    <property type="match status" value="1"/>
</dbReference>
<sequence>MSSAAETYSTLPGNVIPFAFEDSLVRTVKKDDEPWFVGKDVCAVLKISDHHQALARLDDDERGGCSVPTPRGAQELIIVSEAGVYRLIFTSRKPEAERFKRWLAHEVLPSLRRTGSYVLPASAEHEEDEPEPIDNEPITVLNVKLAMLREARALFGPAIARTLWAQLGMPAMPVVEIAAETTDPDAVICLRHILSHKLVVEEPGKEAEEQTFARIITRALDGDDTARYDLMCHGIRIEEGEDGEAFFWISSYGPSLRKIFDGTPWAETWRFALKKLAGAKGTGNYKVEGETHRGTRIPERWLEEAFKAA</sequence>
<name>A0A212RB82_RHOAC</name>
<reference evidence="3" key="1">
    <citation type="submission" date="2017-06" db="EMBL/GenBank/DDBJ databases">
        <authorList>
            <person name="Varghese N."/>
            <person name="Submissions S."/>
        </authorList>
    </citation>
    <scope>NUCLEOTIDE SEQUENCE [LARGE SCALE GENOMIC DNA]</scope>
    <source>
        <strain evidence="3">DSM 137</strain>
    </source>
</reference>
<dbReference type="Proteomes" id="UP000198418">
    <property type="component" value="Unassembled WGS sequence"/>
</dbReference>
<dbReference type="AlphaFoldDB" id="A0A212RB82"/>
<dbReference type="InterPro" id="IPR003497">
    <property type="entry name" value="BRO_N_domain"/>
</dbReference>
<dbReference type="PANTHER" id="PTHR36180">
    <property type="entry name" value="DNA-BINDING PROTEIN-RELATED-RELATED"/>
    <property type="match status" value="1"/>
</dbReference>
<dbReference type="RefSeq" id="WP_088520340.1">
    <property type="nucleotide sequence ID" value="NZ_FYDG01000003.1"/>
</dbReference>
<dbReference type="OrthoDB" id="9808959at2"/>
<accession>A0A212RB82</accession>
<protein>
    <submittedName>
        <fullName evidence="2">Prophage antirepressor</fullName>
    </submittedName>
</protein>
<evidence type="ECO:0000313" key="2">
    <source>
        <dbReference type="EMBL" id="SNB69472.1"/>
    </source>
</evidence>
<keyword evidence="3" id="KW-1185">Reference proteome</keyword>
<proteinExistence type="predicted"/>
<dbReference type="EMBL" id="FYDG01000003">
    <property type="protein sequence ID" value="SNB69472.1"/>
    <property type="molecule type" value="Genomic_DNA"/>
</dbReference>
<evidence type="ECO:0000259" key="1">
    <source>
        <dbReference type="PROSITE" id="PS51750"/>
    </source>
</evidence>
<dbReference type="Pfam" id="PF02498">
    <property type="entry name" value="Bro-N"/>
    <property type="match status" value="1"/>
</dbReference>
<feature type="domain" description="Bro-N" evidence="1">
    <location>
        <begin position="8"/>
        <end position="115"/>
    </location>
</feature>
<dbReference type="SMART" id="SM01040">
    <property type="entry name" value="Bro-N"/>
    <property type="match status" value="1"/>
</dbReference>